<dbReference type="PANTHER" id="PTHR47918:SF1">
    <property type="entry name" value="DNA-BINDING PROTEIN FIS"/>
    <property type="match status" value="1"/>
</dbReference>
<evidence type="ECO:0000256" key="1">
    <source>
        <dbReference type="ARBA" id="ARBA00008559"/>
    </source>
</evidence>
<dbReference type="Pfam" id="PF02954">
    <property type="entry name" value="HTH_8"/>
    <property type="match status" value="1"/>
</dbReference>
<dbReference type="Proteomes" id="UP000776983">
    <property type="component" value="Unassembled WGS sequence"/>
</dbReference>
<keyword evidence="6" id="KW-1185">Reference proteome</keyword>
<evidence type="ECO:0000313" key="5">
    <source>
        <dbReference type="EMBL" id="MCB5362206.1"/>
    </source>
</evidence>
<dbReference type="RefSeq" id="WP_226952432.1">
    <property type="nucleotide sequence ID" value="NZ_JACDXW010000001.1"/>
</dbReference>
<organism evidence="5 6">
    <name type="scientific">Mesopusillimonas faecipullorum</name>
    <dbReference type="NCBI Taxonomy" id="2755040"/>
    <lineage>
        <taxon>Bacteria</taxon>
        <taxon>Pseudomonadati</taxon>
        <taxon>Pseudomonadota</taxon>
        <taxon>Betaproteobacteria</taxon>
        <taxon>Burkholderiales</taxon>
        <taxon>Alcaligenaceae</taxon>
        <taxon>Mesopusillimonas</taxon>
    </lineage>
</organism>
<evidence type="ECO:0000256" key="2">
    <source>
        <dbReference type="ARBA" id="ARBA00023125"/>
    </source>
</evidence>
<comment type="similarity">
    <text evidence="1">Belongs to the transcriptional regulatory Fis family.</text>
</comment>
<evidence type="ECO:0000259" key="4">
    <source>
        <dbReference type="Pfam" id="PF02954"/>
    </source>
</evidence>
<evidence type="ECO:0000256" key="3">
    <source>
        <dbReference type="ARBA" id="ARBA00029540"/>
    </source>
</evidence>
<reference evidence="5 6" key="1">
    <citation type="submission" date="2020-07" db="EMBL/GenBank/DDBJ databases">
        <title>Pusillimonas sp. nov., isolated from poultry manure in Taiwan.</title>
        <authorList>
            <person name="Lin S.-Y."/>
            <person name="Tang Y.-S."/>
            <person name="Young C.-C."/>
        </authorList>
    </citation>
    <scope>NUCLEOTIDE SEQUENCE [LARGE SCALE GENOMIC DNA]</scope>
    <source>
        <strain evidence="5 6">CC-YST705</strain>
    </source>
</reference>
<dbReference type="Gene3D" id="1.10.10.60">
    <property type="entry name" value="Homeodomain-like"/>
    <property type="match status" value="1"/>
</dbReference>
<dbReference type="PANTHER" id="PTHR47918">
    <property type="entry name" value="DNA-BINDING PROTEIN FIS"/>
    <property type="match status" value="1"/>
</dbReference>
<protein>
    <recommendedName>
        <fullName evidence="3">Putative Fis-like DNA-binding protein</fullName>
    </recommendedName>
</protein>
<comment type="caution">
    <text evidence="5">The sequence shown here is derived from an EMBL/GenBank/DDBJ whole genome shotgun (WGS) entry which is preliminary data.</text>
</comment>
<sequence length="80" mass="9103">MNINTPLEQCVRENLARYLEDLGDAEPRDMLSMVVRCVERPVLLVALEKSQGNQSHAATMLGITRSTLRKKMQQYQIELG</sequence>
<dbReference type="PIRSF" id="PIRSF002097">
    <property type="entry name" value="DNA-binding_Fis"/>
    <property type="match status" value="1"/>
</dbReference>
<dbReference type="InterPro" id="IPR002197">
    <property type="entry name" value="HTH_Fis"/>
</dbReference>
<name>A0ABS8C853_9BURK</name>
<proteinExistence type="inferred from homology"/>
<dbReference type="SUPFAM" id="SSF46689">
    <property type="entry name" value="Homeodomain-like"/>
    <property type="match status" value="1"/>
</dbReference>
<keyword evidence="2" id="KW-0238">DNA-binding</keyword>
<accession>A0ABS8C853</accession>
<dbReference type="InterPro" id="IPR005412">
    <property type="entry name" value="Fis_DNA-bd"/>
</dbReference>
<dbReference type="InterPro" id="IPR050207">
    <property type="entry name" value="Trans_regulatory_Fis"/>
</dbReference>
<dbReference type="PRINTS" id="PR01590">
    <property type="entry name" value="HTHFIS"/>
</dbReference>
<dbReference type="EMBL" id="JACDXW010000001">
    <property type="protein sequence ID" value="MCB5362206.1"/>
    <property type="molecule type" value="Genomic_DNA"/>
</dbReference>
<evidence type="ECO:0000313" key="6">
    <source>
        <dbReference type="Proteomes" id="UP000776983"/>
    </source>
</evidence>
<gene>
    <name evidence="5" type="ORF">H0484_00315</name>
</gene>
<dbReference type="InterPro" id="IPR009057">
    <property type="entry name" value="Homeodomain-like_sf"/>
</dbReference>
<feature type="domain" description="DNA binding HTH" evidence="4">
    <location>
        <begin position="37"/>
        <end position="75"/>
    </location>
</feature>